<comment type="caution">
    <text evidence="6">The sequence shown here is derived from an EMBL/GenBank/DDBJ whole genome shotgun (WGS) entry which is preliminary data.</text>
</comment>
<dbReference type="SUPFAM" id="SSF46689">
    <property type="entry name" value="Homeodomain-like"/>
    <property type="match status" value="1"/>
</dbReference>
<dbReference type="PROSITE" id="PS50977">
    <property type="entry name" value="HTH_TETR_2"/>
    <property type="match status" value="1"/>
</dbReference>
<evidence type="ECO:0000256" key="2">
    <source>
        <dbReference type="ARBA" id="ARBA00023125"/>
    </source>
</evidence>
<dbReference type="InterPro" id="IPR001647">
    <property type="entry name" value="HTH_TetR"/>
</dbReference>
<feature type="domain" description="HTH tetR-type" evidence="5">
    <location>
        <begin position="26"/>
        <end position="86"/>
    </location>
</feature>
<sequence length="231" mass="24585">MCQDGFMTTPPLVRPYRGTPAQDRVAQRRSALLDAALTVFEAEGLGGLSARRVCDEAGLTRRYFYESFEDIDTLTAALLERTTDEVRAAVQRASATPDLPRPEATRLAVSHGLDVLLATPAKGRFLAAVHAAGGPVAQRRTKAVEELATLVEELLAPRTPAPRQHDDTPPLPARHARAAAVAAVGAVLGLVDSWLSEELEATRDELVTWTSTTALAIFTGMAAAPDHTAGA</sequence>
<keyword evidence="3" id="KW-0804">Transcription</keyword>
<keyword evidence="1" id="KW-0805">Transcription regulation</keyword>
<evidence type="ECO:0000313" key="6">
    <source>
        <dbReference type="EMBL" id="TGZ11272.1"/>
    </source>
</evidence>
<reference evidence="6 7" key="1">
    <citation type="submission" date="2019-04" db="EMBL/GenBank/DDBJ databases">
        <title>Streptomyces rhizosphaericola sp. nov., an actinobacterium isolated from the wheat rhizosphere.</title>
        <authorList>
            <person name="Vargas Hoyos H.A."/>
            <person name="Santos S.N."/>
            <person name="Genuario D.B."/>
            <person name="Melo I.S."/>
            <person name="Da Silva L.J."/>
            <person name="Da Silva F.S.P."/>
            <person name="Zucchi T.D."/>
        </authorList>
    </citation>
    <scope>NUCLEOTIDE SEQUENCE [LARGE SCALE GENOMIC DNA]</scope>
    <source>
        <strain evidence="6 7">1AS2c</strain>
    </source>
</reference>
<evidence type="ECO:0000256" key="4">
    <source>
        <dbReference type="PROSITE-ProRule" id="PRU00335"/>
    </source>
</evidence>
<dbReference type="InterPro" id="IPR009057">
    <property type="entry name" value="Homeodomain-like_sf"/>
</dbReference>
<proteinExistence type="predicted"/>
<evidence type="ECO:0000256" key="3">
    <source>
        <dbReference type="ARBA" id="ARBA00023163"/>
    </source>
</evidence>
<evidence type="ECO:0000256" key="1">
    <source>
        <dbReference type="ARBA" id="ARBA00023015"/>
    </source>
</evidence>
<dbReference type="PANTHER" id="PTHR30055">
    <property type="entry name" value="HTH-TYPE TRANSCRIPTIONAL REGULATOR RUTR"/>
    <property type="match status" value="1"/>
</dbReference>
<dbReference type="EMBL" id="SRZK01000032">
    <property type="protein sequence ID" value="TGZ11272.1"/>
    <property type="molecule type" value="Genomic_DNA"/>
</dbReference>
<feature type="DNA-binding region" description="H-T-H motif" evidence="4">
    <location>
        <begin position="49"/>
        <end position="68"/>
    </location>
</feature>
<gene>
    <name evidence="6" type="ORF">E5Z02_05595</name>
</gene>
<dbReference type="Gene3D" id="1.10.357.10">
    <property type="entry name" value="Tetracycline Repressor, domain 2"/>
    <property type="match status" value="1"/>
</dbReference>
<name>A0ABY2PJL9_9ACTN</name>
<protein>
    <submittedName>
        <fullName evidence="6">TetR/AcrR family transcriptional regulator</fullName>
    </submittedName>
</protein>
<evidence type="ECO:0000313" key="7">
    <source>
        <dbReference type="Proteomes" id="UP000306274"/>
    </source>
</evidence>
<dbReference type="Pfam" id="PF00440">
    <property type="entry name" value="TetR_N"/>
    <property type="match status" value="1"/>
</dbReference>
<organism evidence="6 7">
    <name type="scientific">Streptomyces rhizosphaericola</name>
    <dbReference type="NCBI Taxonomy" id="2564098"/>
    <lineage>
        <taxon>Bacteria</taxon>
        <taxon>Bacillati</taxon>
        <taxon>Actinomycetota</taxon>
        <taxon>Actinomycetes</taxon>
        <taxon>Kitasatosporales</taxon>
        <taxon>Streptomycetaceae</taxon>
        <taxon>Streptomyces</taxon>
    </lineage>
</organism>
<dbReference type="InterPro" id="IPR050109">
    <property type="entry name" value="HTH-type_TetR-like_transc_reg"/>
</dbReference>
<accession>A0ABY2PJL9</accession>
<keyword evidence="7" id="KW-1185">Reference proteome</keyword>
<dbReference type="PANTHER" id="PTHR30055:SF238">
    <property type="entry name" value="MYCOFACTOCIN BIOSYNTHESIS TRANSCRIPTIONAL REGULATOR MFTR-RELATED"/>
    <property type="match status" value="1"/>
</dbReference>
<evidence type="ECO:0000259" key="5">
    <source>
        <dbReference type="PROSITE" id="PS50977"/>
    </source>
</evidence>
<dbReference type="Proteomes" id="UP000306274">
    <property type="component" value="Unassembled WGS sequence"/>
</dbReference>
<keyword evidence="2 4" id="KW-0238">DNA-binding</keyword>